<accession>A0ABT1TCS2</accession>
<proteinExistence type="predicted"/>
<evidence type="ECO:0000313" key="2">
    <source>
        <dbReference type="EMBL" id="MCQ8103258.1"/>
    </source>
</evidence>
<feature type="transmembrane region" description="Helical" evidence="1">
    <location>
        <begin position="46"/>
        <end position="65"/>
    </location>
</feature>
<evidence type="ECO:0000256" key="1">
    <source>
        <dbReference type="SAM" id="Phobius"/>
    </source>
</evidence>
<dbReference type="Proteomes" id="UP001524499">
    <property type="component" value="Unassembled WGS sequence"/>
</dbReference>
<organism evidence="2 3">
    <name type="scientific">Methylomonas subterranea</name>
    <dbReference type="NCBI Taxonomy" id="2952225"/>
    <lineage>
        <taxon>Bacteria</taxon>
        <taxon>Pseudomonadati</taxon>
        <taxon>Pseudomonadota</taxon>
        <taxon>Gammaproteobacteria</taxon>
        <taxon>Methylococcales</taxon>
        <taxon>Methylococcaceae</taxon>
        <taxon>Methylomonas</taxon>
    </lineage>
</organism>
<keyword evidence="1" id="KW-0812">Transmembrane</keyword>
<reference evidence="2 3" key="1">
    <citation type="submission" date="2022-07" db="EMBL/GenBank/DDBJ databases">
        <title>Methylomonas rivi sp. nov., Methylomonas rosea sp. nov., Methylomonas aureus sp. nov. and Methylomonas subterranea sp. nov., four novel methanotrophs isolated from a freshwater creek and the deep terrestrial subsurface.</title>
        <authorList>
            <person name="Abin C."/>
            <person name="Sankaranarayanan K."/>
            <person name="Garner C."/>
            <person name="Sindelar R."/>
            <person name="Kotary K."/>
            <person name="Garner R."/>
            <person name="Barclay S."/>
            <person name="Lawson P."/>
            <person name="Krumholz L."/>
        </authorList>
    </citation>
    <scope>NUCLEOTIDE SEQUENCE [LARGE SCALE GENOMIC DNA]</scope>
    <source>
        <strain evidence="2 3">SURF-2</strain>
    </source>
</reference>
<comment type="caution">
    <text evidence="2">The sequence shown here is derived from an EMBL/GenBank/DDBJ whole genome shotgun (WGS) entry which is preliminary data.</text>
</comment>
<dbReference type="RefSeq" id="WP_256600943.1">
    <property type="nucleotide sequence ID" value="NZ_JANIBJ010000005.1"/>
</dbReference>
<keyword evidence="1" id="KW-1133">Transmembrane helix</keyword>
<evidence type="ECO:0000313" key="3">
    <source>
        <dbReference type="Proteomes" id="UP001524499"/>
    </source>
</evidence>
<name>A0ABT1TCS2_9GAMM</name>
<dbReference type="EMBL" id="JANIBJ010000005">
    <property type="protein sequence ID" value="MCQ8103258.1"/>
    <property type="molecule type" value="Genomic_DNA"/>
</dbReference>
<keyword evidence="3" id="KW-1185">Reference proteome</keyword>
<sequence length="79" mass="8590">MQTDIDKTKIYQRTIEDLEARLTSHGGLIEDQVLEIDELRGQRNGACVVAGVAIACLLVVFWQYAAAPVLSVAGLECSL</sequence>
<protein>
    <submittedName>
        <fullName evidence="2">Uncharacterized protein</fullName>
    </submittedName>
</protein>
<gene>
    <name evidence="2" type="ORF">NP590_03990</name>
</gene>
<keyword evidence="1" id="KW-0472">Membrane</keyword>